<organism evidence="8">
    <name type="scientific">Trypanosoma vivax (strain Y486)</name>
    <dbReference type="NCBI Taxonomy" id="1055687"/>
    <lineage>
        <taxon>Eukaryota</taxon>
        <taxon>Discoba</taxon>
        <taxon>Euglenozoa</taxon>
        <taxon>Kinetoplastea</taxon>
        <taxon>Metakinetoplastina</taxon>
        <taxon>Trypanosomatida</taxon>
        <taxon>Trypanosomatidae</taxon>
        <taxon>Trypanosoma</taxon>
        <taxon>Duttonella</taxon>
    </lineage>
</organism>
<gene>
    <name evidence="8" type="ORF">TVY486_0900740</name>
</gene>
<dbReference type="SMART" id="SM00220">
    <property type="entry name" value="S_TKc"/>
    <property type="match status" value="1"/>
</dbReference>
<dbReference type="PANTHER" id="PTHR43671">
    <property type="entry name" value="SERINE/THREONINE-PROTEIN KINASE NEK"/>
    <property type="match status" value="1"/>
</dbReference>
<dbReference type="Gene3D" id="1.10.510.10">
    <property type="entry name" value="Transferase(Phosphotransferase) domain 1"/>
    <property type="match status" value="1"/>
</dbReference>
<dbReference type="InterPro" id="IPR008271">
    <property type="entry name" value="Ser/Thr_kinase_AS"/>
</dbReference>
<dbReference type="Pfam" id="PF00069">
    <property type="entry name" value="Pkinase"/>
    <property type="match status" value="1"/>
</dbReference>
<comment type="similarity">
    <text evidence="1">Belongs to the protein kinase superfamily. NEK Ser/Thr protein kinase family. NIMA subfamily.</text>
</comment>
<dbReference type="GO" id="GO:0005524">
    <property type="term" value="F:ATP binding"/>
    <property type="evidence" value="ECO:0007669"/>
    <property type="project" value="UniProtKB-UniRule"/>
</dbReference>
<evidence type="ECO:0000256" key="1">
    <source>
        <dbReference type="ARBA" id="ARBA00010886"/>
    </source>
</evidence>
<keyword evidence="2" id="KW-0808">Transferase</keyword>
<dbReference type="VEuPathDB" id="TriTrypDB:TvY486_0900740"/>
<dbReference type="InterPro" id="IPR017441">
    <property type="entry name" value="Protein_kinase_ATP_BS"/>
</dbReference>
<dbReference type="PROSITE" id="PS50011">
    <property type="entry name" value="PROTEIN_KINASE_DOM"/>
    <property type="match status" value="1"/>
</dbReference>
<evidence type="ECO:0000256" key="4">
    <source>
        <dbReference type="ARBA" id="ARBA00022777"/>
    </source>
</evidence>
<evidence type="ECO:0000256" key="6">
    <source>
        <dbReference type="PROSITE-ProRule" id="PRU10141"/>
    </source>
</evidence>
<dbReference type="SUPFAM" id="SSF56112">
    <property type="entry name" value="Protein kinase-like (PK-like)"/>
    <property type="match status" value="1"/>
</dbReference>
<dbReference type="OMA" id="HNVVHWW"/>
<dbReference type="InterPro" id="IPR000719">
    <property type="entry name" value="Prot_kinase_dom"/>
</dbReference>
<dbReference type="PROSITE" id="PS00107">
    <property type="entry name" value="PROTEIN_KINASE_ATP"/>
    <property type="match status" value="1"/>
</dbReference>
<dbReference type="PANTHER" id="PTHR43671:SF81">
    <property type="entry name" value="PROTEIN KINASE, PUTATIVE-RELATED"/>
    <property type="match status" value="1"/>
</dbReference>
<accession>G0U1V2</accession>
<keyword evidence="3 6" id="KW-0547">Nucleotide-binding</keyword>
<name>G0U1V2_TRYVY</name>
<evidence type="ECO:0000256" key="5">
    <source>
        <dbReference type="ARBA" id="ARBA00022840"/>
    </source>
</evidence>
<dbReference type="EMBL" id="HE573025">
    <property type="protein sequence ID" value="CCC50251.1"/>
    <property type="molecule type" value="Genomic_DNA"/>
</dbReference>
<dbReference type="InterPro" id="IPR050660">
    <property type="entry name" value="NEK_Ser/Thr_kinase"/>
</dbReference>
<proteinExistence type="inferred from homology"/>
<dbReference type="GO" id="GO:0004674">
    <property type="term" value="F:protein serine/threonine kinase activity"/>
    <property type="evidence" value="ECO:0007669"/>
    <property type="project" value="UniProtKB-KW"/>
</dbReference>
<evidence type="ECO:0000313" key="8">
    <source>
        <dbReference type="EMBL" id="CCC50251.1"/>
    </source>
</evidence>
<sequence>MLFEPSQLLEGVPLSWSDPLVVRVVASGPSSQGAPSTTGSGCASPDCPVDRLLLQCAGHCLCPLNATKSGECRADSSVFDWVAPLGTGGTGAVVLLQSRAHPTRFFAAKCITNILLSTSLLGADLVGVERAGPHHHFMLEAILREIRLMAAVPAHPHIGRCYGVLLSPAVEGSGPHAPTSPCPCLPPVPAPGTVHMVMELGAGGTLGDLLRLSMARISEEHLVCWLAQLLRGLACMHKAGVLHRDIKPSNVLLRSRTSCAGWEACVELFFVDFGAAASVSDSARATQRTVTGSVGYLPPEIARYWGYRRQCDYSHASDVWSMAAMFYVFLTCGGTHADEGMTSVYVGGACASSSPAPSLLANSAAATLLWVAHGGYPQLSLLAAMPLMDDGVLRDAIRDRAAQRAGCDVGGGSSVPWAAGGADGECHTRYTTVCEGCATTEGDDRGEWPAWVFTPGVQLMARSLRAREVSTEFLCLIDAMMAPRPEARPTAQSILLESSVFAVRMPWWEKAVETVVQRITAGVEDVLLDVCVGDSDEEDEEDEEELALLSRAMTPRVLPRDNGGYVPHNVVNWWHVDLKGDGAGTVQCVSHASFAGHLLTTLCELSGYEQASPTNSVCAAADRRKVAMYRPTALRFIERVFVLPRDVDGADPAGAHDGPLLRELRCRGLVTGFFIHAQVRLYAVAGARVLHVPSTMDEEEDAMDEEEMARCAMGALVAGAEAWLDGRRATPTVGALHALPWVSWCHGAAGGDAGQHFTVEYVAGAPCDRVPGPEQLVGYGVTWDATAAFREWRANLADGVRCAEAEGAHSSSGPALGEALRAWLSALDDAETALVQEGEREAVQRGLLRCRVAQWLCVRLPPTVAECTRVVCRWHGGAAEISQYINERVSASIFSTEGAMFLRPQVDPFAMTERRLRLPCGA</sequence>
<evidence type="ECO:0000256" key="2">
    <source>
        <dbReference type="ARBA" id="ARBA00022679"/>
    </source>
</evidence>
<keyword evidence="4 8" id="KW-0418">Kinase</keyword>
<dbReference type="InterPro" id="IPR011009">
    <property type="entry name" value="Kinase-like_dom_sf"/>
</dbReference>
<reference evidence="8" key="1">
    <citation type="journal article" date="2012" name="Proc. Natl. Acad. Sci. U.S.A.">
        <title>Antigenic diversity is generated by distinct evolutionary mechanisms in African trypanosome species.</title>
        <authorList>
            <person name="Jackson A.P."/>
            <person name="Berry A."/>
            <person name="Aslett M."/>
            <person name="Allison H.C."/>
            <person name="Burton P."/>
            <person name="Vavrova-Anderson J."/>
            <person name="Brown R."/>
            <person name="Browne H."/>
            <person name="Corton N."/>
            <person name="Hauser H."/>
            <person name="Gamble J."/>
            <person name="Gilderthorp R."/>
            <person name="Marcello L."/>
            <person name="McQuillan J."/>
            <person name="Otto T.D."/>
            <person name="Quail M.A."/>
            <person name="Sanders M.J."/>
            <person name="van Tonder A."/>
            <person name="Ginger M.L."/>
            <person name="Field M.C."/>
            <person name="Barry J.D."/>
            <person name="Hertz-Fowler C."/>
            <person name="Berriman M."/>
        </authorList>
    </citation>
    <scope>NUCLEOTIDE SEQUENCE</scope>
    <source>
        <strain evidence="8">Y486</strain>
    </source>
</reference>
<keyword evidence="5 6" id="KW-0067">ATP-binding</keyword>
<feature type="domain" description="Protein kinase" evidence="7">
    <location>
        <begin position="79"/>
        <end position="508"/>
    </location>
</feature>
<keyword evidence="8" id="KW-0723">Serine/threonine-protein kinase</keyword>
<dbReference type="PROSITE" id="PS00108">
    <property type="entry name" value="PROTEIN_KINASE_ST"/>
    <property type="match status" value="1"/>
</dbReference>
<evidence type="ECO:0000259" key="7">
    <source>
        <dbReference type="PROSITE" id="PS50011"/>
    </source>
</evidence>
<dbReference type="AlphaFoldDB" id="G0U1V2"/>
<evidence type="ECO:0000256" key="3">
    <source>
        <dbReference type="ARBA" id="ARBA00022741"/>
    </source>
</evidence>
<feature type="binding site" evidence="6">
    <location>
        <position position="109"/>
    </location>
    <ligand>
        <name>ATP</name>
        <dbReference type="ChEBI" id="CHEBI:30616"/>
    </ligand>
</feature>
<protein>
    <submittedName>
        <fullName evidence="8">Putative serine/threonine protein kinase</fullName>
    </submittedName>
</protein>